<dbReference type="GeneID" id="109709692"/>
<proteinExistence type="predicted"/>
<dbReference type="NCBIfam" id="TIGR00756">
    <property type="entry name" value="PPR"/>
    <property type="match status" value="1"/>
</dbReference>
<reference evidence="4" key="2">
    <citation type="submission" date="2025-08" db="UniProtKB">
        <authorList>
            <consortium name="RefSeq"/>
        </authorList>
    </citation>
    <scope>IDENTIFICATION</scope>
    <source>
        <tissue evidence="4">Leaf</tissue>
    </source>
</reference>
<dbReference type="Gene3D" id="1.25.40.10">
    <property type="entry name" value="Tetratricopeptide repeat domain"/>
    <property type="match status" value="1"/>
</dbReference>
<gene>
    <name evidence="4" type="primary">LOC109709692</name>
</gene>
<dbReference type="InterPro" id="IPR002885">
    <property type="entry name" value="PPR_rpt"/>
</dbReference>
<protein>
    <submittedName>
        <fullName evidence="4">Pentatricopeptide repeat-containing protein At3g46870-like</fullName>
    </submittedName>
</protein>
<evidence type="ECO:0000313" key="4">
    <source>
        <dbReference type="RefSeq" id="XP_020087607.1"/>
    </source>
</evidence>
<dbReference type="PANTHER" id="PTHR47594:SF3">
    <property type="entry name" value="PROTEIN THYLAKOID ASSEMBLY 8, CHLOROPLASTIC"/>
    <property type="match status" value="1"/>
</dbReference>
<dbReference type="Proteomes" id="UP000515123">
    <property type="component" value="Linkage group 4"/>
</dbReference>
<dbReference type="GO" id="GO:0009658">
    <property type="term" value="P:chloroplast organization"/>
    <property type="evidence" value="ECO:0007669"/>
    <property type="project" value="InterPro"/>
</dbReference>
<name>A0A6P5EVT0_ANACO</name>
<dbReference type="OrthoDB" id="675068at2759"/>
<keyword evidence="1" id="KW-0677">Repeat</keyword>
<reference evidence="3" key="1">
    <citation type="journal article" date="2015" name="Nat. Genet.">
        <title>The pineapple genome and the evolution of CAM photosynthesis.</title>
        <authorList>
            <person name="Ming R."/>
            <person name="VanBuren R."/>
            <person name="Wai C.M."/>
            <person name="Tang H."/>
            <person name="Schatz M.C."/>
            <person name="Bowers J.E."/>
            <person name="Lyons E."/>
            <person name="Wang M.L."/>
            <person name="Chen J."/>
            <person name="Biggers E."/>
            <person name="Zhang J."/>
            <person name="Huang L."/>
            <person name="Zhang L."/>
            <person name="Miao W."/>
            <person name="Zhang J."/>
            <person name="Ye Z."/>
            <person name="Miao C."/>
            <person name="Lin Z."/>
            <person name="Wang H."/>
            <person name="Zhou H."/>
            <person name="Yim W.C."/>
            <person name="Priest H.D."/>
            <person name="Zheng C."/>
            <person name="Woodhouse M."/>
            <person name="Edger P.P."/>
            <person name="Guyot R."/>
            <person name="Guo H.B."/>
            <person name="Guo H."/>
            <person name="Zheng G."/>
            <person name="Singh R."/>
            <person name="Sharma A."/>
            <person name="Min X."/>
            <person name="Zheng Y."/>
            <person name="Lee H."/>
            <person name="Gurtowski J."/>
            <person name="Sedlazeck F.J."/>
            <person name="Harkess A."/>
            <person name="McKain M.R."/>
            <person name="Liao Z."/>
            <person name="Fang J."/>
            <person name="Liu J."/>
            <person name="Zhang X."/>
            <person name="Zhang Q."/>
            <person name="Hu W."/>
            <person name="Qin Y."/>
            <person name="Wang K."/>
            <person name="Chen L.Y."/>
            <person name="Shirley N."/>
            <person name="Lin Y.R."/>
            <person name="Liu L.Y."/>
            <person name="Hernandez A.G."/>
            <person name="Wright C.L."/>
            <person name="Bulone V."/>
            <person name="Tuskan G.A."/>
            <person name="Heath K."/>
            <person name="Zee F."/>
            <person name="Moore P.H."/>
            <person name="Sunkar R."/>
            <person name="Leebens-Mack J.H."/>
            <person name="Mockler T."/>
            <person name="Bennetzen J.L."/>
            <person name="Freeling M."/>
            <person name="Sankoff D."/>
            <person name="Paterson A.H."/>
            <person name="Zhu X."/>
            <person name="Yang X."/>
            <person name="Smith J.A."/>
            <person name="Cushman J.C."/>
            <person name="Paull R.E."/>
            <person name="Yu Q."/>
        </authorList>
    </citation>
    <scope>NUCLEOTIDE SEQUENCE [LARGE SCALE GENOMIC DNA]</scope>
    <source>
        <strain evidence="3">cv. F153</strain>
    </source>
</reference>
<evidence type="ECO:0000256" key="2">
    <source>
        <dbReference type="ARBA" id="ARBA00022946"/>
    </source>
</evidence>
<dbReference type="AlphaFoldDB" id="A0A6P5EVT0"/>
<accession>A0A6P5EVT0</accession>
<dbReference type="RefSeq" id="XP_020087607.1">
    <property type="nucleotide sequence ID" value="XM_020232018.1"/>
</dbReference>
<keyword evidence="2" id="KW-0809">Transit peptide</keyword>
<dbReference type="GO" id="GO:0003723">
    <property type="term" value="F:RNA binding"/>
    <property type="evidence" value="ECO:0007669"/>
    <property type="project" value="InterPro"/>
</dbReference>
<dbReference type="InterPro" id="IPR044190">
    <property type="entry name" value="THA8-like"/>
</dbReference>
<dbReference type="PANTHER" id="PTHR47594">
    <property type="entry name" value="PPR CONTAINING PLANT-LIKE PROTEIN"/>
    <property type="match status" value="1"/>
</dbReference>
<dbReference type="InterPro" id="IPR011990">
    <property type="entry name" value="TPR-like_helical_dom_sf"/>
</dbReference>
<dbReference type="Gramene" id="Aco011036.1.mrna1">
    <property type="protein sequence ID" value="Aco011036.1.mrna1.cds1"/>
    <property type="gene ID" value="Aco011036.1.path1"/>
</dbReference>
<evidence type="ECO:0000313" key="3">
    <source>
        <dbReference type="Proteomes" id="UP000515123"/>
    </source>
</evidence>
<dbReference type="GO" id="GO:0000373">
    <property type="term" value="P:Group II intron splicing"/>
    <property type="evidence" value="ECO:0007669"/>
    <property type="project" value="InterPro"/>
</dbReference>
<organism evidence="3 4">
    <name type="scientific">Ananas comosus</name>
    <name type="common">Pineapple</name>
    <name type="synonym">Ananas ananas</name>
    <dbReference type="NCBI Taxonomy" id="4615"/>
    <lineage>
        <taxon>Eukaryota</taxon>
        <taxon>Viridiplantae</taxon>
        <taxon>Streptophyta</taxon>
        <taxon>Embryophyta</taxon>
        <taxon>Tracheophyta</taxon>
        <taxon>Spermatophyta</taxon>
        <taxon>Magnoliopsida</taxon>
        <taxon>Liliopsida</taxon>
        <taxon>Poales</taxon>
        <taxon>Bromeliaceae</taxon>
        <taxon>Bromelioideae</taxon>
        <taxon>Ananas</taxon>
    </lineage>
</organism>
<sequence>MALSSLLNPNLFLVPSSLSPLHSPSTRSLAITCGPRDNRGPLQRGRTLSTEAILAVQALKRAALSGDGAVPSPAAAAAALGRLLKPDLLAALAELQRQGRWRLALVVFAAARRETWYTNPDFSLYAEMASAMARGAAAAEEIDALVAELLEEKEGSGGFSPSDDVWKLTRLVRVLIAAGRGEAVRDLYKRMKRGGCVGDEYLFRVLIRGLRRLGEGEAAGEVERDFDEWYEGGIITETLPV</sequence>
<evidence type="ECO:0000256" key="1">
    <source>
        <dbReference type="ARBA" id="ARBA00022737"/>
    </source>
</evidence>
<keyword evidence="3" id="KW-1185">Reference proteome</keyword>